<evidence type="ECO:0000313" key="6">
    <source>
        <dbReference type="Proteomes" id="UP000050269"/>
    </source>
</evidence>
<dbReference type="Proteomes" id="UP000037778">
    <property type="component" value="Unassembled WGS sequence"/>
</dbReference>
<dbReference type="Proteomes" id="UP000050269">
    <property type="component" value="Unassembled WGS sequence"/>
</dbReference>
<comment type="caution">
    <text evidence="2">The sequence shown here is derived from an EMBL/GenBank/DDBJ whole genome shotgun (WGS) entry which is preliminary data.</text>
</comment>
<gene>
    <name evidence="1" type="ORF">RZ71_11540</name>
    <name evidence="2" type="ORF">RZ72_08700</name>
    <name evidence="3" type="ORF">RZ78_08180</name>
</gene>
<keyword evidence="5" id="KW-1185">Reference proteome</keyword>
<name>A0A0C3AHP1_9LACO</name>
<dbReference type="RefSeq" id="WP_041152501.1">
    <property type="nucleotide sequence ID" value="NZ_CP180194.1"/>
</dbReference>
<dbReference type="Proteomes" id="UP000037749">
    <property type="component" value="Unassembled WGS sequence"/>
</dbReference>
<protein>
    <recommendedName>
        <fullName evidence="7">Chemotaxis protein</fullName>
    </recommendedName>
</protein>
<organism evidence="2 4">
    <name type="scientific">Apilactobacillus kunkeei</name>
    <dbReference type="NCBI Taxonomy" id="148814"/>
    <lineage>
        <taxon>Bacteria</taxon>
        <taxon>Bacillati</taxon>
        <taxon>Bacillota</taxon>
        <taxon>Bacilli</taxon>
        <taxon>Lactobacillales</taxon>
        <taxon>Lactobacillaceae</taxon>
        <taxon>Apilactobacillus</taxon>
    </lineage>
</organism>
<dbReference type="PATRIC" id="fig|148814.13.peg.351"/>
<evidence type="ECO:0000313" key="4">
    <source>
        <dbReference type="Proteomes" id="UP000037749"/>
    </source>
</evidence>
<evidence type="ECO:0000313" key="2">
    <source>
        <dbReference type="EMBL" id="KOY79491.1"/>
    </source>
</evidence>
<dbReference type="EMBL" id="JXCZ01000010">
    <property type="protein sequence ID" value="KOY79491.1"/>
    <property type="molecule type" value="Genomic_DNA"/>
</dbReference>
<dbReference type="EMBL" id="JXCY01000004">
    <property type="protein sequence ID" value="KOY76701.1"/>
    <property type="molecule type" value="Genomic_DNA"/>
</dbReference>
<evidence type="ECO:0000313" key="1">
    <source>
        <dbReference type="EMBL" id="KOY76701.1"/>
    </source>
</evidence>
<proteinExistence type="predicted"/>
<sequence length="138" mass="15559">MKKNKMAIYAPFLSDLITNTNKVGEEMSHDYDPLEEAVANNDYSSIDLASTKDTFQKGTDKYKEFLSQLDNVQVPAKELGRHSILKEAYADYVKGCQDMVDSIKADTIEADAFNEAGKLQQDSIERVFKTAQKIMMSM</sequence>
<dbReference type="AlphaFoldDB" id="A0A0C3AHP1"/>
<evidence type="ECO:0000313" key="5">
    <source>
        <dbReference type="Proteomes" id="UP000037778"/>
    </source>
</evidence>
<accession>A0A0C3AHP1</accession>
<evidence type="ECO:0000313" key="3">
    <source>
        <dbReference type="EMBL" id="KPN83352.1"/>
    </source>
</evidence>
<reference evidence="4 5" key="1">
    <citation type="journal article" date="2015" name="Genome Biol. Evol.">
        <title>Functionally Structured Genomes in Lactobacillus kunkeei Colonizing the Honey Crop and Food Products of Honeybees and Stingless Bees.</title>
        <authorList>
            <person name="Tamarit D."/>
            <person name="Ellegaard K.M."/>
            <person name="Wikander J."/>
            <person name="Olofsson T."/>
            <person name="Vasquez A."/>
            <person name="Andersson S.G."/>
        </authorList>
    </citation>
    <scope>NUCLEOTIDE SEQUENCE [LARGE SCALE GENOMIC DNA]</scope>
    <source>
        <strain evidence="1 5">LAko</strain>
        <strain evidence="2 4">LAla</strain>
        <strain evidence="3 6">LMbo</strain>
    </source>
</reference>
<evidence type="ECO:0008006" key="7">
    <source>
        <dbReference type="Google" id="ProtNLM"/>
    </source>
</evidence>
<dbReference type="EMBL" id="JXDF01000012">
    <property type="protein sequence ID" value="KPN83352.1"/>
    <property type="molecule type" value="Genomic_DNA"/>
</dbReference>